<organism evidence="9 10">
    <name type="scientific">Nothobranchius furzeri</name>
    <name type="common">Turquoise killifish</name>
    <dbReference type="NCBI Taxonomy" id="105023"/>
    <lineage>
        <taxon>Eukaryota</taxon>
        <taxon>Metazoa</taxon>
        <taxon>Chordata</taxon>
        <taxon>Craniata</taxon>
        <taxon>Vertebrata</taxon>
        <taxon>Euteleostomi</taxon>
        <taxon>Actinopterygii</taxon>
        <taxon>Neopterygii</taxon>
        <taxon>Teleostei</taxon>
        <taxon>Neoteleostei</taxon>
        <taxon>Acanthomorphata</taxon>
        <taxon>Ovalentaria</taxon>
        <taxon>Atherinomorphae</taxon>
        <taxon>Cyprinodontiformes</taxon>
        <taxon>Nothobranchiidae</taxon>
        <taxon>Nothobranchius</taxon>
    </lineage>
</organism>
<reference evidence="9" key="1">
    <citation type="submission" date="2014-08" db="EMBL/GenBank/DDBJ databases">
        <authorList>
            <person name="Senf B."/>
            <person name="Petzold A."/>
            <person name="Downie B.R."/>
            <person name="Koch P."/>
            <person name="Platzer M."/>
        </authorList>
    </citation>
    <scope>NUCLEOTIDE SEQUENCE [LARGE SCALE GENOMIC DNA]</scope>
    <source>
        <strain evidence="9">GRZ</strain>
    </source>
</reference>
<evidence type="ECO:0000256" key="3">
    <source>
        <dbReference type="ARBA" id="ARBA00022692"/>
    </source>
</evidence>
<dbReference type="GeneTree" id="ENSGT00530000063586"/>
<evidence type="ECO:0000256" key="1">
    <source>
        <dbReference type="ARBA" id="ARBA00004475"/>
    </source>
</evidence>
<dbReference type="Pfam" id="PF05478">
    <property type="entry name" value="Prominin"/>
    <property type="match status" value="1"/>
</dbReference>
<feature type="transmembrane region" description="Helical" evidence="8">
    <location>
        <begin position="773"/>
        <end position="795"/>
    </location>
</feature>
<dbReference type="AlphaFoldDB" id="A0A8C6KUI5"/>
<proteinExistence type="inferred from homology"/>
<evidence type="ECO:0000313" key="9">
    <source>
        <dbReference type="Ensembl" id="ENSNFUP00015009093.1"/>
    </source>
</evidence>
<dbReference type="GO" id="GO:0009986">
    <property type="term" value="C:cell surface"/>
    <property type="evidence" value="ECO:0007669"/>
    <property type="project" value="TreeGrafter"/>
</dbReference>
<evidence type="ECO:0000256" key="5">
    <source>
        <dbReference type="ARBA" id="ARBA00023136"/>
    </source>
</evidence>
<keyword evidence="5 8" id="KW-0472">Membrane</keyword>
<feature type="coiled-coil region" evidence="7">
    <location>
        <begin position="267"/>
        <end position="301"/>
    </location>
</feature>
<evidence type="ECO:0000256" key="7">
    <source>
        <dbReference type="SAM" id="Coils"/>
    </source>
</evidence>
<dbReference type="GO" id="GO:0015485">
    <property type="term" value="F:cholesterol binding"/>
    <property type="evidence" value="ECO:0007669"/>
    <property type="project" value="TreeGrafter"/>
</dbReference>
<comment type="similarity">
    <text evidence="2">Belongs to the prominin family.</text>
</comment>
<keyword evidence="3 8" id="KW-0812">Transmembrane</keyword>
<sequence length="819" mass="90559">MVGFSNTRSWRWQCGAVMGVMLLGISFAQTVSTQATCSAGDASQNITQPQYQDTVISIIEAGFLSPFVQNFLHTVQPNTFPKGMVLFFGCLFHPLCISDQVLVYEVGFLVCVAIGVMYIVLMPIVGFCLSCCRCCGNCGGKMYQKQTPSINCLRRTLYWSTLMITIIILAGNICMFRSNQALKASVNQGPEEIRNIIGNVYTFLSSVPQQVNDVVNESRKTIEKVTRNLDNIGPQIGANIQLSFNGSLYPALQSVKRLKILTTESQLDNLNSSLVQLQSSVDRVQTNISSVKDQLNQTLNNPNCIDCSSLIPELQKLTLDISINSAINEMVRVNLSSKISQVKDSLDSIPQRLTNETKDVVKNSKQVLGDINQQISKFSSEIPLSALDNVSSLLSHAQEQVDKYSLQIESFENIRWAVCVALCCVVLLMVVCNLLGLVLGPLGLTPNADPTNRSPTADCGGIFFMMGAGFSFLFSWLFMIVVLVLFLLGGNIYTLICQPWNNGLLLKIVDTPGLIPGLDLGPNVGLKTKINISDLYRDCVKNKPLWTTLHLNELIDLQALLNISRYTGQIQGQFNSTNITLSIDNLLSPELKSQLGNFSANLEDFNTSAVTQQVGQMNSVYLINLNQTADKITNLSKVQTNSNIKQQLSDEATKLRQIQAGIETNIYPQMVRKNLNSSINTLRLTTRQTNGTVGEVLSSVGAAQDFLNTNTTQIVKTESRRFLDCQLGYFTAFTNWASLTITQEVGRCGPLAGAVQSLDVMFCYSIVESLNAFWFSLGWCLIFFIPSIICSIKLAKYYRRMKHSNGKDDHIPRAQMKVI</sequence>
<keyword evidence="6" id="KW-0325">Glycoprotein</keyword>
<dbReference type="PANTHER" id="PTHR22730">
    <property type="entry name" value="PROMININ PROM PROTEIN"/>
    <property type="match status" value="1"/>
</dbReference>
<feature type="transmembrane region" description="Helical" evidence="8">
    <location>
        <begin position="101"/>
        <end position="121"/>
    </location>
</feature>
<evidence type="ECO:0000256" key="6">
    <source>
        <dbReference type="ARBA" id="ARBA00023180"/>
    </source>
</evidence>
<keyword evidence="10" id="KW-1185">Reference proteome</keyword>
<comment type="subcellular location">
    <subcellularLocation>
        <location evidence="1">Cell projection</location>
        <location evidence="1">Microvillus membrane</location>
        <topology evidence="1">Multi-pass membrane protein</topology>
    </subcellularLocation>
</comment>
<keyword evidence="4 8" id="KW-1133">Transmembrane helix</keyword>
<gene>
    <name evidence="9" type="primary">prom2</name>
</gene>
<dbReference type="PANTHER" id="PTHR22730:SF4">
    <property type="entry name" value="PROMININ-1-A-LIKE"/>
    <property type="match status" value="1"/>
</dbReference>
<dbReference type="Ensembl" id="ENSNFUT00015009562.1">
    <property type="protein sequence ID" value="ENSNFUP00015009093.1"/>
    <property type="gene ID" value="ENSNFUG00015004404.1"/>
</dbReference>
<evidence type="ECO:0000256" key="2">
    <source>
        <dbReference type="ARBA" id="ARBA00006058"/>
    </source>
</evidence>
<protein>
    <submittedName>
        <fullName evidence="9">Prominin 2</fullName>
    </submittedName>
</protein>
<accession>A0A8C6KUI5</accession>
<dbReference type="GO" id="GO:0005929">
    <property type="term" value="C:cilium"/>
    <property type="evidence" value="ECO:0007669"/>
    <property type="project" value="TreeGrafter"/>
</dbReference>
<dbReference type="InterPro" id="IPR008795">
    <property type="entry name" value="Prominin"/>
</dbReference>
<keyword evidence="7" id="KW-0175">Coiled coil</keyword>
<reference evidence="9" key="2">
    <citation type="submission" date="2025-08" db="UniProtKB">
        <authorList>
            <consortium name="Ensembl"/>
        </authorList>
    </citation>
    <scope>IDENTIFICATION</scope>
</reference>
<evidence type="ECO:0000313" key="10">
    <source>
        <dbReference type="Proteomes" id="UP000694548"/>
    </source>
</evidence>
<dbReference type="Proteomes" id="UP000694548">
    <property type="component" value="Chromosome sgr03"/>
</dbReference>
<dbReference type="GO" id="GO:0016324">
    <property type="term" value="C:apical plasma membrane"/>
    <property type="evidence" value="ECO:0007669"/>
    <property type="project" value="TreeGrafter"/>
</dbReference>
<feature type="transmembrane region" description="Helical" evidence="8">
    <location>
        <begin position="416"/>
        <end position="442"/>
    </location>
</feature>
<evidence type="ECO:0000256" key="8">
    <source>
        <dbReference type="SAM" id="Phobius"/>
    </source>
</evidence>
<feature type="transmembrane region" description="Helical" evidence="8">
    <location>
        <begin position="157"/>
        <end position="176"/>
    </location>
</feature>
<name>A0A8C6KUI5_NOTFU</name>
<dbReference type="GO" id="GO:0031528">
    <property type="term" value="C:microvillus membrane"/>
    <property type="evidence" value="ECO:0007669"/>
    <property type="project" value="UniProtKB-SubCell"/>
</dbReference>
<dbReference type="GO" id="GO:0071914">
    <property type="term" value="C:prominosome"/>
    <property type="evidence" value="ECO:0007669"/>
    <property type="project" value="TreeGrafter"/>
</dbReference>
<feature type="transmembrane region" description="Helical" evidence="8">
    <location>
        <begin position="462"/>
        <end position="488"/>
    </location>
</feature>
<reference evidence="9" key="3">
    <citation type="submission" date="2025-09" db="UniProtKB">
        <authorList>
            <consortium name="Ensembl"/>
        </authorList>
    </citation>
    <scope>IDENTIFICATION</scope>
</reference>
<evidence type="ECO:0000256" key="4">
    <source>
        <dbReference type="ARBA" id="ARBA00022989"/>
    </source>
</evidence>